<reference evidence="1 2" key="1">
    <citation type="submission" date="2017-11" db="EMBL/GenBank/DDBJ databases">
        <title>Infants hospitalized years apart are colonized by the same room-sourced microbial strains.</title>
        <authorList>
            <person name="Brooks B."/>
            <person name="Olm M.R."/>
            <person name="Firek B.A."/>
            <person name="Baker R."/>
            <person name="Thomas B.C."/>
            <person name="Morowitz M.J."/>
            <person name="Banfield J.F."/>
        </authorList>
    </citation>
    <scope>NUCLEOTIDE SEQUENCE [LARGE SCALE GENOMIC DNA]</scope>
    <source>
        <strain evidence="1">S2_012_000_R3_87</strain>
    </source>
</reference>
<organism evidence="1 2">
    <name type="scientific">Corynebacterium urealyticum</name>
    <dbReference type="NCBI Taxonomy" id="43771"/>
    <lineage>
        <taxon>Bacteria</taxon>
        <taxon>Bacillati</taxon>
        <taxon>Actinomycetota</taxon>
        <taxon>Actinomycetes</taxon>
        <taxon>Mycobacteriales</taxon>
        <taxon>Corynebacteriaceae</taxon>
        <taxon>Corynebacterium</taxon>
    </lineage>
</organism>
<evidence type="ECO:0008006" key="3">
    <source>
        <dbReference type="Google" id="ProtNLM"/>
    </source>
</evidence>
<dbReference type="AlphaFoldDB" id="A0A2W5B5S6"/>
<protein>
    <recommendedName>
        <fullName evidence="3">Tetratricopeptide repeat protein</fullName>
    </recommendedName>
</protein>
<proteinExistence type="predicted"/>
<gene>
    <name evidence="1" type="ORF">DI609_04995</name>
</gene>
<dbReference type="EMBL" id="QFNY01000093">
    <property type="protein sequence ID" value="PZP01094.1"/>
    <property type="molecule type" value="Genomic_DNA"/>
</dbReference>
<name>A0A2W5B5S6_9CORY</name>
<evidence type="ECO:0000313" key="2">
    <source>
        <dbReference type="Proteomes" id="UP000249451"/>
    </source>
</evidence>
<sequence length="515" mass="57000">MPLTLNALLADSAHDVAQGRTAWRQMSEFARFHWLATAEDVSPELVGEFYFLRAGAADVMGMTDEAIAALGELNAWADSRGDHALTLVGKAHLAFHALNQDEPSVYPLGEPEDRLRALLEDFHAWRPTPDSPTVGEEPTIRGESIDRPDAVKLATAATTAYSVAVNVSEQLAEVFAGLVRRFGTAYPTEADRLLWYAQRHWFSGRKQQAYALASEVLSSPDTTSVSRFDAHDMLGHFALLEGDEAGVAEHWARCVELARIMDAPVIAMRHAELTARVYFSQDRAGEAWQLSHDMVTWVDGVPIGPILLDLQEVIAQSAFENNLFEEAWDTARSVIHWSEMTPNDQRTASCYAIATFAGLRLGLAEEVFELQHRRAELLKASGRLLDAAEVFQTLAYLDEDAATAYLRRSWELIEASQEEGKEWHVAEWLLTMAQFAEGGAAVDFARRATRAFEQLGHPVKEAFALLAEARAQLAMGETDLARQAYAQANVAMPAEFARPAELEAVFTQVKEELGD</sequence>
<evidence type="ECO:0000313" key="1">
    <source>
        <dbReference type="EMBL" id="PZP01094.1"/>
    </source>
</evidence>
<dbReference type="Proteomes" id="UP000249451">
    <property type="component" value="Unassembled WGS sequence"/>
</dbReference>
<accession>A0A2W5B5S6</accession>
<comment type="caution">
    <text evidence="1">The sequence shown here is derived from an EMBL/GenBank/DDBJ whole genome shotgun (WGS) entry which is preliminary data.</text>
</comment>